<reference evidence="2" key="1">
    <citation type="journal article" date="2022" name="Plant J.">
        <title>Strategies of tolerance reflected in two North American maple genomes.</title>
        <authorList>
            <person name="McEvoy S.L."/>
            <person name="Sezen U.U."/>
            <person name="Trouern-Trend A."/>
            <person name="McMahon S.M."/>
            <person name="Schaberg P.G."/>
            <person name="Yang J."/>
            <person name="Wegrzyn J.L."/>
            <person name="Swenson N.G."/>
        </authorList>
    </citation>
    <scope>NUCLEOTIDE SEQUENCE</scope>
    <source>
        <strain evidence="2">NS2018</strain>
    </source>
</reference>
<gene>
    <name evidence="2" type="ORF">LWI29_025092</name>
</gene>
<dbReference type="AlphaFoldDB" id="A0AA39S1R5"/>
<protein>
    <submittedName>
        <fullName evidence="2">Uncharacterized protein</fullName>
    </submittedName>
</protein>
<feature type="region of interest" description="Disordered" evidence="1">
    <location>
        <begin position="40"/>
        <end position="102"/>
    </location>
</feature>
<evidence type="ECO:0000313" key="3">
    <source>
        <dbReference type="Proteomes" id="UP001168877"/>
    </source>
</evidence>
<evidence type="ECO:0000256" key="1">
    <source>
        <dbReference type="SAM" id="MobiDB-lite"/>
    </source>
</evidence>
<dbReference type="Proteomes" id="UP001168877">
    <property type="component" value="Unassembled WGS sequence"/>
</dbReference>
<accession>A0AA39S1R5</accession>
<sequence length="102" mass="12128">MLSSTRMAWLGVKNTHSSLDKQNFEPRNALVFSTFCKIVDEEEEDDKHEDEIVDEEEEDDKHEDEYDEIVDEEEEDDKHEDEIVDEEEEEEEEVTLDDEICS</sequence>
<organism evidence="2 3">
    <name type="scientific">Acer saccharum</name>
    <name type="common">Sugar maple</name>
    <dbReference type="NCBI Taxonomy" id="4024"/>
    <lineage>
        <taxon>Eukaryota</taxon>
        <taxon>Viridiplantae</taxon>
        <taxon>Streptophyta</taxon>
        <taxon>Embryophyta</taxon>
        <taxon>Tracheophyta</taxon>
        <taxon>Spermatophyta</taxon>
        <taxon>Magnoliopsida</taxon>
        <taxon>eudicotyledons</taxon>
        <taxon>Gunneridae</taxon>
        <taxon>Pentapetalae</taxon>
        <taxon>rosids</taxon>
        <taxon>malvids</taxon>
        <taxon>Sapindales</taxon>
        <taxon>Sapindaceae</taxon>
        <taxon>Hippocastanoideae</taxon>
        <taxon>Acereae</taxon>
        <taxon>Acer</taxon>
    </lineage>
</organism>
<evidence type="ECO:0000313" key="2">
    <source>
        <dbReference type="EMBL" id="KAK0582392.1"/>
    </source>
</evidence>
<reference evidence="2" key="2">
    <citation type="submission" date="2023-06" db="EMBL/GenBank/DDBJ databases">
        <authorList>
            <person name="Swenson N.G."/>
            <person name="Wegrzyn J.L."/>
            <person name="Mcevoy S.L."/>
        </authorList>
    </citation>
    <scope>NUCLEOTIDE SEQUENCE</scope>
    <source>
        <strain evidence="2">NS2018</strain>
        <tissue evidence="2">Leaf</tissue>
    </source>
</reference>
<proteinExistence type="predicted"/>
<comment type="caution">
    <text evidence="2">The sequence shown here is derived from an EMBL/GenBank/DDBJ whole genome shotgun (WGS) entry which is preliminary data.</text>
</comment>
<dbReference type="EMBL" id="JAUESC010000384">
    <property type="protein sequence ID" value="KAK0582392.1"/>
    <property type="molecule type" value="Genomic_DNA"/>
</dbReference>
<keyword evidence="3" id="KW-1185">Reference proteome</keyword>
<name>A0AA39S1R5_ACESA</name>